<proteinExistence type="predicted"/>
<dbReference type="WBParaSite" id="Pan_g9334.t1">
    <property type="protein sequence ID" value="Pan_g9334.t1"/>
    <property type="gene ID" value="Pan_g9334"/>
</dbReference>
<name>A0A7E4WBN7_PANRE</name>
<keyword evidence="1" id="KW-1185">Reference proteome</keyword>
<reference evidence="2" key="2">
    <citation type="submission" date="2020-10" db="UniProtKB">
        <authorList>
            <consortium name="WormBaseParasite"/>
        </authorList>
    </citation>
    <scope>IDENTIFICATION</scope>
</reference>
<evidence type="ECO:0000313" key="1">
    <source>
        <dbReference type="Proteomes" id="UP000492821"/>
    </source>
</evidence>
<dbReference type="AlphaFoldDB" id="A0A7E4WBN7"/>
<reference evidence="1" key="1">
    <citation type="journal article" date="2013" name="Genetics">
        <title>The draft genome and transcriptome of Panagrellus redivivus are shaped by the harsh demands of a free-living lifestyle.</title>
        <authorList>
            <person name="Srinivasan J."/>
            <person name="Dillman A.R."/>
            <person name="Macchietto M.G."/>
            <person name="Heikkinen L."/>
            <person name="Lakso M."/>
            <person name="Fracchia K.M."/>
            <person name="Antoshechkin I."/>
            <person name="Mortazavi A."/>
            <person name="Wong G."/>
            <person name="Sternberg P.W."/>
        </authorList>
    </citation>
    <scope>NUCLEOTIDE SEQUENCE [LARGE SCALE GENOMIC DNA]</scope>
    <source>
        <strain evidence="1">MT8872</strain>
    </source>
</reference>
<sequence length="86" mass="9474">MTPAPEARPAAFTLVPIPGMERVRKNFEAISDGETVSQSLEAMKHIPLSIRFSLAERGYTAVRNDPIHRASLHTVFVGNVDSRDAQ</sequence>
<organism evidence="1 2">
    <name type="scientific">Panagrellus redivivus</name>
    <name type="common">Microworm</name>
    <dbReference type="NCBI Taxonomy" id="6233"/>
    <lineage>
        <taxon>Eukaryota</taxon>
        <taxon>Metazoa</taxon>
        <taxon>Ecdysozoa</taxon>
        <taxon>Nematoda</taxon>
        <taxon>Chromadorea</taxon>
        <taxon>Rhabditida</taxon>
        <taxon>Tylenchina</taxon>
        <taxon>Panagrolaimomorpha</taxon>
        <taxon>Panagrolaimoidea</taxon>
        <taxon>Panagrolaimidae</taxon>
        <taxon>Panagrellus</taxon>
    </lineage>
</organism>
<evidence type="ECO:0000313" key="2">
    <source>
        <dbReference type="WBParaSite" id="Pan_g9334.t1"/>
    </source>
</evidence>
<dbReference type="Proteomes" id="UP000492821">
    <property type="component" value="Unassembled WGS sequence"/>
</dbReference>
<protein>
    <submittedName>
        <fullName evidence="2">PUB_1 domain-containing protein</fullName>
    </submittedName>
</protein>
<accession>A0A7E4WBN7</accession>